<evidence type="ECO:0000313" key="1">
    <source>
        <dbReference type="EMBL" id="SOB92754.1"/>
    </source>
</evidence>
<proteinExistence type="predicted"/>
<protein>
    <submittedName>
        <fullName evidence="1">Uncharacterized protein</fullName>
    </submittedName>
</protein>
<name>A0A285RFT8_9FIRM</name>
<dbReference type="EMBL" id="OBMR01000002">
    <property type="protein sequence ID" value="SOB92754.1"/>
    <property type="molecule type" value="Genomic_DNA"/>
</dbReference>
<evidence type="ECO:0000313" key="2">
    <source>
        <dbReference type="Proteomes" id="UP000219563"/>
    </source>
</evidence>
<dbReference type="Proteomes" id="UP000219563">
    <property type="component" value="Unassembled WGS sequence"/>
</dbReference>
<gene>
    <name evidence="1" type="ORF">SAMN02910411_0958</name>
</gene>
<organism evidence="1 2">
    <name type="scientific">Pseudobutyrivibrio ruminis DSM 9787</name>
    <dbReference type="NCBI Taxonomy" id="1123011"/>
    <lineage>
        <taxon>Bacteria</taxon>
        <taxon>Bacillati</taxon>
        <taxon>Bacillota</taxon>
        <taxon>Clostridia</taxon>
        <taxon>Lachnospirales</taxon>
        <taxon>Lachnospiraceae</taxon>
        <taxon>Pseudobutyrivibrio</taxon>
    </lineage>
</organism>
<sequence>MLTLSESEKKILSGITFHTEEIESGNLCDSDMELLTEMRGLAEYLPEKYPSYTFEITGCEPKEGTIRPYNEWYYKSKQIDRDSAFIATVENTDDALEIKDDFYGEVIRTPIKEDISKLLSDNGYPVIDVVVSFWKYLGKDYGENLVPKQVLSGEIQADNDFKIFLDASKLNTTDYKSVAQDVAELFKQQHISGEIYLVVLRNANVDPARGRLFSQSISLNK</sequence>
<accession>A0A285RFT8</accession>
<dbReference type="RefSeq" id="WP_097075631.1">
    <property type="nucleotide sequence ID" value="NZ_OBMR01000002.1"/>
</dbReference>
<reference evidence="1 2" key="1">
    <citation type="submission" date="2017-08" db="EMBL/GenBank/DDBJ databases">
        <authorList>
            <person name="de Groot N.N."/>
        </authorList>
    </citation>
    <scope>NUCLEOTIDE SEQUENCE [LARGE SCALE GENOMIC DNA]</scope>
    <source>
        <strain evidence="1 2">DSM 9787</strain>
    </source>
</reference>
<dbReference type="AlphaFoldDB" id="A0A285RFT8"/>